<dbReference type="EMBL" id="JBBWWR010000016">
    <property type="protein sequence ID" value="KAK8947548.1"/>
    <property type="molecule type" value="Genomic_DNA"/>
</dbReference>
<comment type="caution">
    <text evidence="2">The sequence shown here is derived from an EMBL/GenBank/DDBJ whole genome shotgun (WGS) entry which is preliminary data.</text>
</comment>
<reference evidence="2 3" key="1">
    <citation type="journal article" date="2022" name="Nat. Plants">
        <title>Genomes of leafy and leafless Platanthera orchids illuminate the evolution of mycoheterotrophy.</title>
        <authorList>
            <person name="Li M.H."/>
            <person name="Liu K.W."/>
            <person name="Li Z."/>
            <person name="Lu H.C."/>
            <person name="Ye Q.L."/>
            <person name="Zhang D."/>
            <person name="Wang J.Y."/>
            <person name="Li Y.F."/>
            <person name="Zhong Z.M."/>
            <person name="Liu X."/>
            <person name="Yu X."/>
            <person name="Liu D.K."/>
            <person name="Tu X.D."/>
            <person name="Liu B."/>
            <person name="Hao Y."/>
            <person name="Liao X.Y."/>
            <person name="Jiang Y.T."/>
            <person name="Sun W.H."/>
            <person name="Chen J."/>
            <person name="Chen Y.Q."/>
            <person name="Ai Y."/>
            <person name="Zhai J.W."/>
            <person name="Wu S.S."/>
            <person name="Zhou Z."/>
            <person name="Hsiao Y.Y."/>
            <person name="Wu W.L."/>
            <person name="Chen Y.Y."/>
            <person name="Lin Y.F."/>
            <person name="Hsu J.L."/>
            <person name="Li C.Y."/>
            <person name="Wang Z.W."/>
            <person name="Zhao X."/>
            <person name="Zhong W.Y."/>
            <person name="Ma X.K."/>
            <person name="Ma L."/>
            <person name="Huang J."/>
            <person name="Chen G.Z."/>
            <person name="Huang M.Z."/>
            <person name="Huang L."/>
            <person name="Peng D.H."/>
            <person name="Luo Y.B."/>
            <person name="Zou S.Q."/>
            <person name="Chen S.P."/>
            <person name="Lan S."/>
            <person name="Tsai W.C."/>
            <person name="Van de Peer Y."/>
            <person name="Liu Z.J."/>
        </authorList>
    </citation>
    <scope>NUCLEOTIDE SEQUENCE [LARGE SCALE GENOMIC DNA]</scope>
    <source>
        <strain evidence="2">Lor288</strain>
    </source>
</reference>
<evidence type="ECO:0000313" key="2">
    <source>
        <dbReference type="EMBL" id="KAK8947548.1"/>
    </source>
</evidence>
<sequence>MRLRVVRRSWIFLLQLFWTTRLIRATQRERRGEMGLGLTLDHVACPKRGGSYIKAHMTGITHVEVASSATDTASVAPPKPTSTASSLHDFQLCSRRRCAELAYQYDSRGAPLLLVAGREPALRAGAKAALGKGSEDVVAIAHFAQCDVLISSGIVYIALENFTVFISMHSSFAMNHQVADDGLLSSSLFEEITNISAFNQARGMVRGGGASDFARHSREDAACEQRWEGFIAISP</sequence>
<organism evidence="2 3">
    <name type="scientific">Platanthera guangdongensis</name>
    <dbReference type="NCBI Taxonomy" id="2320717"/>
    <lineage>
        <taxon>Eukaryota</taxon>
        <taxon>Viridiplantae</taxon>
        <taxon>Streptophyta</taxon>
        <taxon>Embryophyta</taxon>
        <taxon>Tracheophyta</taxon>
        <taxon>Spermatophyta</taxon>
        <taxon>Magnoliopsida</taxon>
        <taxon>Liliopsida</taxon>
        <taxon>Asparagales</taxon>
        <taxon>Orchidaceae</taxon>
        <taxon>Orchidoideae</taxon>
        <taxon>Orchideae</taxon>
        <taxon>Orchidinae</taxon>
        <taxon>Platanthera</taxon>
    </lineage>
</organism>
<evidence type="ECO:0000256" key="1">
    <source>
        <dbReference type="SAM" id="SignalP"/>
    </source>
</evidence>
<evidence type="ECO:0000313" key="3">
    <source>
        <dbReference type="Proteomes" id="UP001412067"/>
    </source>
</evidence>
<keyword evidence="1" id="KW-0732">Signal</keyword>
<accession>A0ABR2LQ40</accession>
<feature type="signal peptide" evidence="1">
    <location>
        <begin position="1"/>
        <end position="25"/>
    </location>
</feature>
<gene>
    <name evidence="2" type="ORF">KSP40_PGU022352</name>
</gene>
<name>A0ABR2LQ40_9ASPA</name>
<protein>
    <submittedName>
        <fullName evidence="2">Uncharacterized protein</fullName>
    </submittedName>
</protein>
<proteinExistence type="predicted"/>
<dbReference type="Proteomes" id="UP001412067">
    <property type="component" value="Unassembled WGS sequence"/>
</dbReference>
<feature type="chain" id="PRO_5047285929" evidence="1">
    <location>
        <begin position="26"/>
        <end position="235"/>
    </location>
</feature>
<keyword evidence="3" id="KW-1185">Reference proteome</keyword>